<dbReference type="PANTHER" id="PTHR46506">
    <property type="entry name" value="OS05G0143600 PROTEIN"/>
    <property type="match status" value="1"/>
</dbReference>
<name>A0AAV6HXW7_9ERIC</name>
<comment type="caution">
    <text evidence="4">The sequence shown here is derived from an EMBL/GenBank/DDBJ whole genome shotgun (WGS) entry which is preliminary data.</text>
</comment>
<feature type="domain" description="Jacalin-type lectin" evidence="3">
    <location>
        <begin position="52"/>
        <end position="221"/>
    </location>
</feature>
<reference evidence="4" key="1">
    <citation type="submission" date="2020-08" db="EMBL/GenBank/DDBJ databases">
        <title>Plant Genome Project.</title>
        <authorList>
            <person name="Zhang R.-G."/>
        </authorList>
    </citation>
    <scope>NUCLEOTIDE SEQUENCE</scope>
    <source>
        <strain evidence="4">WSP0</strain>
        <tissue evidence="4">Leaf</tissue>
    </source>
</reference>
<sequence>MASDSTAAESFAADAEEVAKLFSDPHVSDLFNNHIIEIDKKREGKIIGEEGWISLGPWGGGGGVYSTYKSDGPIMQITISCGDVIDYILFESKSRDGVVIGSPVKIGGPGGANGKKFCIDSSVEHLSAISLTYGDYCGYMFIVDSSVEQLSSLILTYGDYYGQVAITSLYFKTNIGNHHGPFGRSGASFVSIPIEGGFITGFHGRRGNGTYLTAIGIFVAPKVNNLPSSEKKIDSLPSFQDPNCAPTQLEVTF</sequence>
<protein>
    <recommendedName>
        <fullName evidence="3">Jacalin-type lectin domain-containing protein</fullName>
    </recommendedName>
</protein>
<gene>
    <name evidence="4" type="ORF">RHGRI_033475</name>
</gene>
<keyword evidence="2" id="KW-0430">Lectin</keyword>
<dbReference type="SUPFAM" id="SSF51101">
    <property type="entry name" value="Mannose-binding lectins"/>
    <property type="match status" value="1"/>
</dbReference>
<dbReference type="Gene3D" id="2.100.10.30">
    <property type="entry name" value="Jacalin-like lectin domain"/>
    <property type="match status" value="2"/>
</dbReference>
<dbReference type="GO" id="GO:0030246">
    <property type="term" value="F:carbohydrate binding"/>
    <property type="evidence" value="ECO:0007669"/>
    <property type="project" value="UniProtKB-KW"/>
</dbReference>
<dbReference type="Proteomes" id="UP000823749">
    <property type="component" value="Chromosome 12"/>
</dbReference>
<evidence type="ECO:0000256" key="2">
    <source>
        <dbReference type="ARBA" id="ARBA00022734"/>
    </source>
</evidence>
<dbReference type="AlphaFoldDB" id="A0AAV6HXW7"/>
<evidence type="ECO:0000313" key="4">
    <source>
        <dbReference type="EMBL" id="KAG5520927.1"/>
    </source>
</evidence>
<dbReference type="InterPro" id="IPR036404">
    <property type="entry name" value="Jacalin-like_lectin_dom_sf"/>
</dbReference>
<organism evidence="4 5">
    <name type="scientific">Rhododendron griersonianum</name>
    <dbReference type="NCBI Taxonomy" id="479676"/>
    <lineage>
        <taxon>Eukaryota</taxon>
        <taxon>Viridiplantae</taxon>
        <taxon>Streptophyta</taxon>
        <taxon>Embryophyta</taxon>
        <taxon>Tracheophyta</taxon>
        <taxon>Spermatophyta</taxon>
        <taxon>Magnoliopsida</taxon>
        <taxon>eudicotyledons</taxon>
        <taxon>Gunneridae</taxon>
        <taxon>Pentapetalae</taxon>
        <taxon>asterids</taxon>
        <taxon>Ericales</taxon>
        <taxon>Ericaceae</taxon>
        <taxon>Ericoideae</taxon>
        <taxon>Rhodoreae</taxon>
        <taxon>Rhododendron</taxon>
    </lineage>
</organism>
<keyword evidence="5" id="KW-1185">Reference proteome</keyword>
<dbReference type="Pfam" id="PF01419">
    <property type="entry name" value="Jacalin"/>
    <property type="match status" value="1"/>
</dbReference>
<evidence type="ECO:0000259" key="3">
    <source>
        <dbReference type="PROSITE" id="PS51752"/>
    </source>
</evidence>
<dbReference type="PROSITE" id="PS51752">
    <property type="entry name" value="JACALIN_LECTIN"/>
    <property type="match status" value="1"/>
</dbReference>
<evidence type="ECO:0000313" key="5">
    <source>
        <dbReference type="Proteomes" id="UP000823749"/>
    </source>
</evidence>
<evidence type="ECO:0000256" key="1">
    <source>
        <dbReference type="ARBA" id="ARBA00006568"/>
    </source>
</evidence>
<dbReference type="EMBL" id="JACTNZ010000012">
    <property type="protein sequence ID" value="KAG5520927.1"/>
    <property type="molecule type" value="Genomic_DNA"/>
</dbReference>
<dbReference type="SMART" id="SM00915">
    <property type="entry name" value="Jacalin"/>
    <property type="match status" value="1"/>
</dbReference>
<comment type="similarity">
    <text evidence="1">Belongs to the jacalin lectin family.</text>
</comment>
<dbReference type="InterPro" id="IPR001229">
    <property type="entry name" value="Jacalin-like_lectin_dom"/>
</dbReference>
<proteinExistence type="inferred from homology"/>
<accession>A0AAV6HXW7</accession>